<protein>
    <submittedName>
        <fullName evidence="2">Efflux RND transporter periplasmic adaptor subunit</fullName>
    </submittedName>
</protein>
<reference evidence="2" key="1">
    <citation type="submission" date="2022-10" db="EMBL/GenBank/DDBJ databases">
        <authorList>
            <person name="Yu W.X."/>
        </authorList>
    </citation>
    <scope>NUCLEOTIDE SEQUENCE</scope>
    <source>
        <strain evidence="2">AAT</strain>
    </source>
</reference>
<dbReference type="Gene3D" id="2.40.30.170">
    <property type="match status" value="1"/>
</dbReference>
<accession>A0AAE3SEL2</accession>
<evidence type="ECO:0000313" key="2">
    <source>
        <dbReference type="EMBL" id="MCW3785238.1"/>
    </source>
</evidence>
<keyword evidence="3" id="KW-1185">Reference proteome</keyword>
<dbReference type="AlphaFoldDB" id="A0AAE3SEL2"/>
<dbReference type="GO" id="GO:0015562">
    <property type="term" value="F:efflux transmembrane transporter activity"/>
    <property type="evidence" value="ECO:0007669"/>
    <property type="project" value="TreeGrafter"/>
</dbReference>
<evidence type="ECO:0000256" key="1">
    <source>
        <dbReference type="SAM" id="MobiDB-lite"/>
    </source>
</evidence>
<dbReference type="Proteomes" id="UP001209229">
    <property type="component" value="Unassembled WGS sequence"/>
</dbReference>
<dbReference type="Gene3D" id="1.10.287.470">
    <property type="entry name" value="Helix hairpin bin"/>
    <property type="match status" value="1"/>
</dbReference>
<dbReference type="GO" id="GO:1990281">
    <property type="term" value="C:efflux pump complex"/>
    <property type="evidence" value="ECO:0007669"/>
    <property type="project" value="TreeGrafter"/>
</dbReference>
<comment type="caution">
    <text evidence="2">The sequence shown here is derived from an EMBL/GenBank/DDBJ whole genome shotgun (WGS) entry which is preliminary data.</text>
</comment>
<dbReference type="Gene3D" id="2.40.50.100">
    <property type="match status" value="1"/>
</dbReference>
<feature type="region of interest" description="Disordered" evidence="1">
    <location>
        <begin position="372"/>
        <end position="397"/>
    </location>
</feature>
<dbReference type="EMBL" id="JAPDPJ010000002">
    <property type="protein sequence ID" value="MCW3785238.1"/>
    <property type="molecule type" value="Genomic_DNA"/>
</dbReference>
<gene>
    <name evidence="2" type="ORF">OM075_02100</name>
</gene>
<feature type="compositionally biased region" description="Basic and acidic residues" evidence="1">
    <location>
        <begin position="381"/>
        <end position="397"/>
    </location>
</feature>
<organism evidence="2 3">
    <name type="scientific">Plebeiibacterium sediminum</name>
    <dbReference type="NCBI Taxonomy" id="2992112"/>
    <lineage>
        <taxon>Bacteria</taxon>
        <taxon>Pseudomonadati</taxon>
        <taxon>Bacteroidota</taxon>
        <taxon>Bacteroidia</taxon>
        <taxon>Marinilabiliales</taxon>
        <taxon>Marinilabiliaceae</taxon>
        <taxon>Plebeiibacterium</taxon>
    </lineage>
</organism>
<dbReference type="RefSeq" id="WP_301188809.1">
    <property type="nucleotide sequence ID" value="NZ_JAPDPJ010000002.1"/>
</dbReference>
<proteinExistence type="predicted"/>
<sequence>MNRKKTTFIIVALIVLLGGSAGLSYLFILLKPESPKKPPVELKRYVKTEVVEYSTIVSPLAAKGRVVSSHEVALIAEAAGKIEEGSVVLKKGTSFKKGQLLAVIYKDEVELALKARKSEFLNTIANLLPDINVDYPDYISEFTQFFREIDINKDLPDLPSYENDQFKVFLASRNLLSAYYGILQDEKKLKRHSLYAPFNGAFTNVSYQAGSYANTGSQVARMIRTDQLEIEVPVKNINSKWIKIGDKVQVFSENEVSVMEGTVVRKAKFIDINTQSRSVFVLVSDFNEDELVVGGYKKVVFSGQEIEQAMEIPRNAIFNFNEAFIVKDGMLKKTQLEVLKLNENSLIFRGIPEGYNVVVEPLINAKENTPVSILGSDEEQPENKQKDKDLNHQSKTK</sequence>
<dbReference type="PANTHER" id="PTHR30469">
    <property type="entry name" value="MULTIDRUG RESISTANCE PROTEIN MDTA"/>
    <property type="match status" value="1"/>
</dbReference>
<dbReference type="SUPFAM" id="SSF111369">
    <property type="entry name" value="HlyD-like secretion proteins"/>
    <property type="match status" value="1"/>
</dbReference>
<name>A0AAE3SEL2_9BACT</name>
<dbReference type="PANTHER" id="PTHR30469:SF15">
    <property type="entry name" value="HLYD FAMILY OF SECRETION PROTEINS"/>
    <property type="match status" value="1"/>
</dbReference>
<evidence type="ECO:0000313" key="3">
    <source>
        <dbReference type="Proteomes" id="UP001209229"/>
    </source>
</evidence>